<dbReference type="InterPro" id="IPR001279">
    <property type="entry name" value="Metallo-B-lactamas"/>
</dbReference>
<dbReference type="SUPFAM" id="SSF56281">
    <property type="entry name" value="Metallo-hydrolase/oxidoreductase"/>
    <property type="match status" value="1"/>
</dbReference>
<dbReference type="InterPro" id="IPR051013">
    <property type="entry name" value="MBL_superfamily_lactonases"/>
</dbReference>
<dbReference type="Pfam" id="PF00753">
    <property type="entry name" value="Lactamase_B"/>
    <property type="match status" value="1"/>
</dbReference>
<dbReference type="GO" id="GO:0046872">
    <property type="term" value="F:metal ion binding"/>
    <property type="evidence" value="ECO:0007669"/>
    <property type="project" value="UniProtKB-KW"/>
</dbReference>
<accession>A0A849AQ45</accession>
<comment type="caution">
    <text evidence="6">The sequence shown here is derived from an EMBL/GenBank/DDBJ whole genome shotgun (WGS) entry which is preliminary data.</text>
</comment>
<dbReference type="AlphaFoldDB" id="A0A849AQ45"/>
<keyword evidence="7" id="KW-1185">Reference proteome</keyword>
<evidence type="ECO:0000256" key="2">
    <source>
        <dbReference type="ARBA" id="ARBA00022723"/>
    </source>
</evidence>
<dbReference type="Proteomes" id="UP000557772">
    <property type="component" value="Unassembled WGS sequence"/>
</dbReference>
<dbReference type="PANTHER" id="PTHR42978:SF6">
    <property type="entry name" value="QUORUM-QUENCHING LACTONASE YTNP-RELATED"/>
    <property type="match status" value="1"/>
</dbReference>
<feature type="domain" description="Metallo-beta-lactamase" evidence="5">
    <location>
        <begin position="43"/>
        <end position="258"/>
    </location>
</feature>
<evidence type="ECO:0000256" key="1">
    <source>
        <dbReference type="ARBA" id="ARBA00007749"/>
    </source>
</evidence>
<evidence type="ECO:0000313" key="7">
    <source>
        <dbReference type="Proteomes" id="UP000557772"/>
    </source>
</evidence>
<dbReference type="RefSeq" id="WP_171153166.1">
    <property type="nucleotide sequence ID" value="NZ_JABENB010000001.1"/>
</dbReference>
<gene>
    <name evidence="6" type="ORF">HJ588_06390</name>
</gene>
<evidence type="ECO:0000256" key="3">
    <source>
        <dbReference type="ARBA" id="ARBA00022801"/>
    </source>
</evidence>
<comment type="similarity">
    <text evidence="1">Belongs to the metallo-beta-lactamase superfamily.</text>
</comment>
<keyword evidence="3 6" id="KW-0378">Hydrolase</keyword>
<keyword evidence="4" id="KW-0862">Zinc</keyword>
<keyword evidence="2" id="KW-0479">Metal-binding</keyword>
<evidence type="ECO:0000259" key="5">
    <source>
        <dbReference type="SMART" id="SM00849"/>
    </source>
</evidence>
<dbReference type="EMBL" id="JABENB010000001">
    <property type="protein sequence ID" value="NNG38902.1"/>
    <property type="molecule type" value="Genomic_DNA"/>
</dbReference>
<evidence type="ECO:0000313" key="6">
    <source>
        <dbReference type="EMBL" id="NNG38902.1"/>
    </source>
</evidence>
<dbReference type="InterPro" id="IPR036866">
    <property type="entry name" value="RibonucZ/Hydroxyglut_hydro"/>
</dbReference>
<dbReference type="PANTHER" id="PTHR42978">
    <property type="entry name" value="QUORUM-QUENCHING LACTONASE YTNP-RELATED-RELATED"/>
    <property type="match status" value="1"/>
</dbReference>
<proteinExistence type="inferred from homology"/>
<organism evidence="6 7">
    <name type="scientific">Flexivirga aerilata</name>
    <dbReference type="NCBI Taxonomy" id="1656889"/>
    <lineage>
        <taxon>Bacteria</taxon>
        <taxon>Bacillati</taxon>
        <taxon>Actinomycetota</taxon>
        <taxon>Actinomycetes</taxon>
        <taxon>Micrococcales</taxon>
        <taxon>Dermacoccaceae</taxon>
        <taxon>Flexivirga</taxon>
    </lineage>
</organism>
<name>A0A849AQ45_9MICO</name>
<dbReference type="Gene3D" id="3.60.15.10">
    <property type="entry name" value="Ribonuclease Z/Hydroxyacylglutathione hydrolase-like"/>
    <property type="match status" value="1"/>
</dbReference>
<dbReference type="SMART" id="SM00849">
    <property type="entry name" value="Lactamase_B"/>
    <property type="match status" value="1"/>
</dbReference>
<dbReference type="CDD" id="cd16277">
    <property type="entry name" value="metallo-hydrolase-like_MBL-fold"/>
    <property type="match status" value="1"/>
</dbReference>
<dbReference type="GO" id="GO:0016787">
    <property type="term" value="F:hydrolase activity"/>
    <property type="evidence" value="ECO:0007669"/>
    <property type="project" value="UniProtKB-KW"/>
</dbReference>
<protein>
    <submittedName>
        <fullName evidence="6">MBL fold metallo-hydrolase</fullName>
    </submittedName>
</protein>
<sequence length="280" mass="30566">MTYSVGPVEVERVVELESWRFAPADMFPAVTPELYAGDSLDFTIATYVVRTPDLTMLVDAGNGNDKHRPVLTAHDGFHTDYLDRLATVVEPEDVDVVVCTHLHPDHCGGLTRLVDASWVPVFPRARHLVPREELAWLQSLVATADVDGPVADLARTYEDSVRPVLDAGLIDEVDLPVDLGHGVTVRAAPGHTAGHVVVELSHGDEFAVVCGDLLHHPFQMADLALAHSGDFDPDRAHQTRRQLVEKLADSGGLLLPCHFGPGHVTRTTAGFAWQPLRRGR</sequence>
<evidence type="ECO:0000256" key="4">
    <source>
        <dbReference type="ARBA" id="ARBA00022833"/>
    </source>
</evidence>
<reference evidence="6 7" key="1">
    <citation type="submission" date="2020-05" db="EMBL/GenBank/DDBJ databases">
        <title>Flexivirga sp. ID2601S isolated from air conditioner.</title>
        <authorList>
            <person name="Kim D.H."/>
        </authorList>
    </citation>
    <scope>NUCLEOTIDE SEQUENCE [LARGE SCALE GENOMIC DNA]</scope>
    <source>
        <strain evidence="6 7">ID2601S</strain>
    </source>
</reference>